<keyword evidence="9" id="KW-1185">Reference proteome</keyword>
<evidence type="ECO:0000256" key="3">
    <source>
        <dbReference type="ARBA" id="ARBA00022741"/>
    </source>
</evidence>
<dbReference type="SUPFAM" id="SSF56112">
    <property type="entry name" value="Protein kinase-like (PK-like)"/>
    <property type="match status" value="1"/>
</dbReference>
<dbReference type="Gene3D" id="1.10.510.10">
    <property type="entry name" value="Transferase(Phosphotransferase) domain 1"/>
    <property type="match status" value="1"/>
</dbReference>
<comment type="caution">
    <text evidence="8">The sequence shown here is derived from an EMBL/GenBank/DDBJ whole genome shotgun (WGS) entry which is preliminary data.</text>
</comment>
<gene>
    <name evidence="8" type="ORF">E1963_17720</name>
</gene>
<accession>A0A4R4F9J1</accession>
<dbReference type="PROSITE" id="PS50011">
    <property type="entry name" value="PROTEIN_KINASE_DOM"/>
    <property type="match status" value="1"/>
</dbReference>
<protein>
    <recommendedName>
        <fullName evidence="1">non-specific serine/threonine protein kinase</fullName>
        <ecNumber evidence="1">2.7.11.1</ecNumber>
    </recommendedName>
</protein>
<evidence type="ECO:0000256" key="5">
    <source>
        <dbReference type="ARBA" id="ARBA00022840"/>
    </source>
</evidence>
<evidence type="ECO:0000313" key="8">
    <source>
        <dbReference type="EMBL" id="TDA20332.1"/>
    </source>
</evidence>
<feature type="transmembrane region" description="Helical" evidence="6">
    <location>
        <begin position="180"/>
        <end position="200"/>
    </location>
</feature>
<dbReference type="AlphaFoldDB" id="A0A4R4F9J1"/>
<keyword evidence="6" id="KW-0472">Membrane</keyword>
<keyword evidence="6" id="KW-0812">Transmembrane</keyword>
<dbReference type="GO" id="GO:0005524">
    <property type="term" value="F:ATP binding"/>
    <property type="evidence" value="ECO:0007669"/>
    <property type="project" value="UniProtKB-KW"/>
</dbReference>
<dbReference type="Pfam" id="PF00069">
    <property type="entry name" value="Pkinase"/>
    <property type="match status" value="1"/>
</dbReference>
<keyword evidence="4" id="KW-0418">Kinase</keyword>
<organism evidence="8 9">
    <name type="scientific">Extibacter muris</name>
    <dbReference type="NCBI Taxonomy" id="1796622"/>
    <lineage>
        <taxon>Bacteria</taxon>
        <taxon>Bacillati</taxon>
        <taxon>Bacillota</taxon>
        <taxon>Clostridia</taxon>
        <taxon>Lachnospirales</taxon>
        <taxon>Lachnospiraceae</taxon>
        <taxon>Extibacter</taxon>
    </lineage>
</organism>
<dbReference type="PANTHER" id="PTHR43289">
    <property type="entry name" value="MITOGEN-ACTIVATED PROTEIN KINASE KINASE KINASE 20-RELATED"/>
    <property type="match status" value="1"/>
</dbReference>
<name>A0A4R4F9J1_9FIRM</name>
<dbReference type="Proteomes" id="UP000295710">
    <property type="component" value="Unassembled WGS sequence"/>
</dbReference>
<dbReference type="InterPro" id="IPR011009">
    <property type="entry name" value="Kinase-like_dom_sf"/>
</dbReference>
<evidence type="ECO:0000256" key="6">
    <source>
        <dbReference type="SAM" id="Phobius"/>
    </source>
</evidence>
<keyword evidence="5" id="KW-0067">ATP-binding</keyword>
<dbReference type="EC" id="2.7.11.1" evidence="1"/>
<evidence type="ECO:0000259" key="7">
    <source>
        <dbReference type="PROSITE" id="PS50011"/>
    </source>
</evidence>
<feature type="domain" description="Protein kinase" evidence="7">
    <location>
        <begin position="1"/>
        <end position="135"/>
    </location>
</feature>
<keyword evidence="3" id="KW-0547">Nucleotide-binding</keyword>
<keyword evidence="6" id="KW-1133">Transmembrane helix</keyword>
<dbReference type="EMBL" id="SMMX01000024">
    <property type="protein sequence ID" value="TDA20332.1"/>
    <property type="molecule type" value="Genomic_DNA"/>
</dbReference>
<dbReference type="GO" id="GO:0004674">
    <property type="term" value="F:protein serine/threonine kinase activity"/>
    <property type="evidence" value="ECO:0007669"/>
    <property type="project" value="UniProtKB-EC"/>
</dbReference>
<evidence type="ECO:0000256" key="2">
    <source>
        <dbReference type="ARBA" id="ARBA00022679"/>
    </source>
</evidence>
<dbReference type="PANTHER" id="PTHR43289:SF6">
    <property type="entry name" value="SERINE_THREONINE-PROTEIN KINASE NEKL-3"/>
    <property type="match status" value="1"/>
</dbReference>
<feature type="transmembrane region" description="Helical" evidence="6">
    <location>
        <begin position="149"/>
        <end position="168"/>
    </location>
</feature>
<evidence type="ECO:0000313" key="9">
    <source>
        <dbReference type="Proteomes" id="UP000295710"/>
    </source>
</evidence>
<evidence type="ECO:0000256" key="4">
    <source>
        <dbReference type="ARBA" id="ARBA00022777"/>
    </source>
</evidence>
<dbReference type="InterPro" id="IPR000719">
    <property type="entry name" value="Prot_kinase_dom"/>
</dbReference>
<sequence length="243" mass="27486">MRISPGNIIISTDAVLKLIDFDISRTKKEDRNQDTTILGTAGFAAPEQFGFGQTDERTDIYAAGVLLNVLLTGSLPSQKLPKELFYRSIVERCTAIDPDARYQTVRALAAVLDRRILPGEVPFLSKEAVASTGWIRFFPGFRTRKPWKMAVGVFGYMIMLYIGYRTAAAPLSSGNTRFEMWLYSIWFLYVPWAIVTDWGYYTKHFSVFSSMTRAKITAAKAGLLFLSFSACIFFLMLQLLFFP</sequence>
<reference evidence="8 9" key="1">
    <citation type="journal article" date="2016" name="Nat. Microbiol.">
        <title>The Mouse Intestinal Bacterial Collection (miBC) provides host-specific insight into cultured diversity and functional potential of the gut microbiota.</title>
        <authorList>
            <person name="Lagkouvardos I."/>
            <person name="Pukall R."/>
            <person name="Abt B."/>
            <person name="Foesel B.U."/>
            <person name="Meier-Kolthoff J.P."/>
            <person name="Kumar N."/>
            <person name="Bresciani A."/>
            <person name="Martinez I."/>
            <person name="Just S."/>
            <person name="Ziegler C."/>
            <person name="Brugiroux S."/>
            <person name="Garzetti D."/>
            <person name="Wenning M."/>
            <person name="Bui T.P."/>
            <person name="Wang J."/>
            <person name="Hugenholtz F."/>
            <person name="Plugge C.M."/>
            <person name="Peterson D.A."/>
            <person name="Hornef M.W."/>
            <person name="Baines J.F."/>
            <person name="Smidt H."/>
            <person name="Walter J."/>
            <person name="Kristiansen K."/>
            <person name="Nielsen H.B."/>
            <person name="Haller D."/>
            <person name="Overmann J."/>
            <person name="Stecher B."/>
            <person name="Clavel T."/>
        </authorList>
    </citation>
    <scope>NUCLEOTIDE SEQUENCE [LARGE SCALE GENOMIC DNA]</scope>
    <source>
        <strain evidence="8 9">DSM 28560</strain>
    </source>
</reference>
<keyword evidence="2" id="KW-0808">Transferase</keyword>
<feature type="transmembrane region" description="Helical" evidence="6">
    <location>
        <begin position="221"/>
        <end position="242"/>
    </location>
</feature>
<proteinExistence type="predicted"/>
<evidence type="ECO:0000256" key="1">
    <source>
        <dbReference type="ARBA" id="ARBA00012513"/>
    </source>
</evidence>